<dbReference type="GeneID" id="14912927"/>
<dbReference type="GO" id="GO:0046872">
    <property type="term" value="F:metal ion binding"/>
    <property type="evidence" value="ECO:0007669"/>
    <property type="project" value="UniProtKB-KW"/>
</dbReference>
<dbReference type="InterPro" id="IPR001781">
    <property type="entry name" value="Znf_LIM"/>
</dbReference>
<evidence type="ECO:0000313" key="7">
    <source>
        <dbReference type="EMBL" id="ELR12423.1"/>
    </source>
</evidence>
<gene>
    <name evidence="7" type="ORF">ACA1_012040</name>
</gene>
<protein>
    <submittedName>
        <fullName evidence="7">LIM domain containing protein</fullName>
    </submittedName>
</protein>
<proteinExistence type="predicted"/>
<evidence type="ECO:0000256" key="2">
    <source>
        <dbReference type="ARBA" id="ARBA00022833"/>
    </source>
</evidence>
<feature type="compositionally biased region" description="Low complexity" evidence="5">
    <location>
        <begin position="91"/>
        <end position="101"/>
    </location>
</feature>
<dbReference type="SUPFAM" id="SSF54236">
    <property type="entry name" value="Ubiquitin-like"/>
    <property type="match status" value="1"/>
</dbReference>
<keyword evidence="1 4" id="KW-0479">Metal-binding</keyword>
<evidence type="ECO:0000256" key="1">
    <source>
        <dbReference type="ARBA" id="ARBA00022723"/>
    </source>
</evidence>
<organism evidence="7 8">
    <name type="scientific">Acanthamoeba castellanii (strain ATCC 30010 / Neff)</name>
    <dbReference type="NCBI Taxonomy" id="1257118"/>
    <lineage>
        <taxon>Eukaryota</taxon>
        <taxon>Amoebozoa</taxon>
        <taxon>Discosea</taxon>
        <taxon>Longamoebia</taxon>
        <taxon>Centramoebida</taxon>
        <taxon>Acanthamoebidae</taxon>
        <taxon>Acanthamoeba</taxon>
    </lineage>
</organism>
<dbReference type="GO" id="GO:0051371">
    <property type="term" value="F:muscle alpha-actinin binding"/>
    <property type="evidence" value="ECO:0007669"/>
    <property type="project" value="TreeGrafter"/>
</dbReference>
<dbReference type="Proteomes" id="UP000011083">
    <property type="component" value="Unassembled WGS sequence"/>
</dbReference>
<dbReference type="Pfam" id="PF00412">
    <property type="entry name" value="LIM"/>
    <property type="match status" value="3"/>
</dbReference>
<evidence type="ECO:0000259" key="6">
    <source>
        <dbReference type="PROSITE" id="PS50023"/>
    </source>
</evidence>
<reference evidence="7 8" key="1">
    <citation type="journal article" date="2013" name="Genome Biol.">
        <title>Genome of Acanthamoeba castellanii highlights extensive lateral gene transfer and early evolution of tyrosine kinase signaling.</title>
        <authorList>
            <person name="Clarke M."/>
            <person name="Lohan A.J."/>
            <person name="Liu B."/>
            <person name="Lagkouvardos I."/>
            <person name="Roy S."/>
            <person name="Zafar N."/>
            <person name="Bertelli C."/>
            <person name="Schilde C."/>
            <person name="Kianianmomeni A."/>
            <person name="Burglin T.R."/>
            <person name="Frech C."/>
            <person name="Turcotte B."/>
            <person name="Kopec K.O."/>
            <person name="Synnott J.M."/>
            <person name="Choo C."/>
            <person name="Paponov I."/>
            <person name="Finkler A."/>
            <person name="Soon Heng Tan C."/>
            <person name="Hutchins A.P."/>
            <person name="Weinmeier T."/>
            <person name="Rattei T."/>
            <person name="Chu J.S."/>
            <person name="Gimenez G."/>
            <person name="Irimia M."/>
            <person name="Rigden D.J."/>
            <person name="Fitzpatrick D.A."/>
            <person name="Lorenzo-Morales J."/>
            <person name="Bateman A."/>
            <person name="Chiu C.H."/>
            <person name="Tang P."/>
            <person name="Hegemann P."/>
            <person name="Fromm H."/>
            <person name="Raoult D."/>
            <person name="Greub G."/>
            <person name="Miranda-Saavedra D."/>
            <person name="Chen N."/>
            <person name="Nash P."/>
            <person name="Ginger M.L."/>
            <person name="Horn M."/>
            <person name="Schaap P."/>
            <person name="Caler L."/>
            <person name="Loftus B."/>
        </authorList>
    </citation>
    <scope>NUCLEOTIDE SEQUENCE [LARGE SCALE GENOMIC DNA]</scope>
    <source>
        <strain evidence="7 8">Neff</strain>
    </source>
</reference>
<feature type="domain" description="LIM zinc-binding" evidence="6">
    <location>
        <begin position="189"/>
        <end position="250"/>
    </location>
</feature>
<dbReference type="GO" id="GO:0031941">
    <property type="term" value="C:filamentous actin"/>
    <property type="evidence" value="ECO:0007669"/>
    <property type="project" value="TreeGrafter"/>
</dbReference>
<dbReference type="STRING" id="1257118.L8GI34"/>
<keyword evidence="8" id="KW-1185">Reference proteome</keyword>
<sequence length="366" mass="39651">MERAIVRMHFDDDTFKTFLLVPTTTAGDLVAQVQQKLKTDSPYYLHYSAPGVAERYIAPHEQAWPFYKQHGERCRYTFRLKAPAGAPPPTTAAAGGQTPARAAPPAPSAAGRASLPPTPAAAGQAPASLDSAGSVACNDFDALLNQLQFPGVGPATSGAAGAHPSGGFDPLGGLTLGMSAMGLGGAVAPPCGACGQPVADKLLVAFGMHWHKYHLACAICRRNFDENDVPVVEGSDGKAYCRTDWLDRFAPKCAQCTFPIQGDCTNALGKQWHPQCFVCKSCNNPFTGSFFEHEGFAYCEKHYYEEKGLICPECDRPIIGKCVRAKEKRYHPQHFVCSHCKTKLTNSYFFHDNKVFCKKCSIVFYG</sequence>
<dbReference type="GO" id="GO:0030036">
    <property type="term" value="P:actin cytoskeleton organization"/>
    <property type="evidence" value="ECO:0007669"/>
    <property type="project" value="TreeGrafter"/>
</dbReference>
<name>L8GI34_ACACF</name>
<dbReference type="GO" id="GO:0001725">
    <property type="term" value="C:stress fiber"/>
    <property type="evidence" value="ECO:0007669"/>
    <property type="project" value="TreeGrafter"/>
</dbReference>
<dbReference type="InterPro" id="IPR029071">
    <property type="entry name" value="Ubiquitin-like_domsf"/>
</dbReference>
<dbReference type="Gene3D" id="2.10.110.10">
    <property type="entry name" value="Cysteine Rich Protein"/>
    <property type="match status" value="3"/>
</dbReference>
<dbReference type="VEuPathDB" id="AmoebaDB:ACA1_012040"/>
<dbReference type="SUPFAM" id="SSF57716">
    <property type="entry name" value="Glucocorticoid receptor-like (DNA-binding domain)"/>
    <property type="match status" value="2"/>
</dbReference>
<keyword evidence="2 4" id="KW-0862">Zinc</keyword>
<dbReference type="KEGG" id="acan:ACA1_012040"/>
<keyword evidence="3 4" id="KW-0440">LIM domain</keyword>
<evidence type="ECO:0000313" key="8">
    <source>
        <dbReference type="Proteomes" id="UP000011083"/>
    </source>
</evidence>
<feature type="region of interest" description="Disordered" evidence="5">
    <location>
        <begin position="81"/>
        <end position="126"/>
    </location>
</feature>
<evidence type="ECO:0000256" key="5">
    <source>
        <dbReference type="SAM" id="MobiDB-lite"/>
    </source>
</evidence>
<evidence type="ECO:0000256" key="4">
    <source>
        <dbReference type="PROSITE-ProRule" id="PRU00125"/>
    </source>
</evidence>
<dbReference type="PROSITE" id="PS00478">
    <property type="entry name" value="LIM_DOMAIN_1"/>
    <property type="match status" value="2"/>
</dbReference>
<dbReference type="SMART" id="SM00132">
    <property type="entry name" value="LIM"/>
    <property type="match status" value="3"/>
</dbReference>
<dbReference type="PANTHER" id="PTHR24214">
    <property type="entry name" value="PDZ AND LIM DOMAIN PROTEIN ZASP"/>
    <property type="match status" value="1"/>
</dbReference>
<feature type="domain" description="LIM zinc-binding" evidence="6">
    <location>
        <begin position="310"/>
        <end position="366"/>
    </location>
</feature>
<evidence type="ECO:0000256" key="3">
    <source>
        <dbReference type="ARBA" id="ARBA00023038"/>
    </source>
</evidence>
<dbReference type="OrthoDB" id="1112565at2759"/>
<feature type="domain" description="LIM zinc-binding" evidence="6">
    <location>
        <begin position="251"/>
        <end position="309"/>
    </location>
</feature>
<dbReference type="GO" id="GO:0005912">
    <property type="term" value="C:adherens junction"/>
    <property type="evidence" value="ECO:0007669"/>
    <property type="project" value="TreeGrafter"/>
</dbReference>
<dbReference type="EMBL" id="KB008117">
    <property type="protein sequence ID" value="ELR12423.1"/>
    <property type="molecule type" value="Genomic_DNA"/>
</dbReference>
<feature type="compositionally biased region" description="Low complexity" evidence="5">
    <location>
        <begin position="108"/>
        <end position="126"/>
    </location>
</feature>
<dbReference type="CDD" id="cd08368">
    <property type="entry name" value="LIM"/>
    <property type="match status" value="1"/>
</dbReference>
<dbReference type="PANTHER" id="PTHR24214:SF38">
    <property type="entry name" value="PDZ AND LIM DOMAIN PROTEIN ZASP-RELATED"/>
    <property type="match status" value="1"/>
</dbReference>
<dbReference type="PROSITE" id="PS50023">
    <property type="entry name" value="LIM_DOMAIN_2"/>
    <property type="match status" value="3"/>
</dbReference>
<dbReference type="GO" id="GO:0003779">
    <property type="term" value="F:actin binding"/>
    <property type="evidence" value="ECO:0007669"/>
    <property type="project" value="TreeGrafter"/>
</dbReference>
<dbReference type="AlphaFoldDB" id="L8GI34"/>
<accession>L8GI34</accession>
<dbReference type="RefSeq" id="XP_004334436.1">
    <property type="nucleotide sequence ID" value="XM_004334388.1"/>
</dbReference>
<dbReference type="InterPro" id="IPR050604">
    <property type="entry name" value="PDZ-LIM_domain"/>
</dbReference>